<keyword evidence="3" id="KW-1185">Reference proteome</keyword>
<protein>
    <submittedName>
        <fullName evidence="2">Uncharacterized protein</fullName>
    </submittedName>
</protein>
<gene>
    <name evidence="2" type="ORF">CCUS01_07675</name>
</gene>
<comment type="caution">
    <text evidence="2">The sequence shown here is derived from an EMBL/GenBank/DDBJ whole genome shotgun (WGS) entry which is preliminary data.</text>
</comment>
<accession>A0AAI9UV29</accession>
<evidence type="ECO:0000313" key="3">
    <source>
        <dbReference type="Proteomes" id="UP001239213"/>
    </source>
</evidence>
<sequence length="70" mass="8035">MRHACPLAAPHTETAAKQHLVLQEYHWVEGRRETKTWQTSEVTSRGSRRRRPSQPPQGSSPKPRVAARHD</sequence>
<dbReference type="AlphaFoldDB" id="A0AAI9UV29"/>
<name>A0AAI9UV29_9PEZI</name>
<feature type="region of interest" description="Disordered" evidence="1">
    <location>
        <begin position="31"/>
        <end position="70"/>
    </location>
</feature>
<evidence type="ECO:0000313" key="2">
    <source>
        <dbReference type="EMBL" id="KAK1465270.1"/>
    </source>
</evidence>
<dbReference type="EMBL" id="MPDP01000263">
    <property type="protein sequence ID" value="KAK1465270.1"/>
    <property type="molecule type" value="Genomic_DNA"/>
</dbReference>
<dbReference type="Proteomes" id="UP001239213">
    <property type="component" value="Unassembled WGS sequence"/>
</dbReference>
<reference evidence="2" key="1">
    <citation type="submission" date="2016-11" db="EMBL/GenBank/DDBJ databases">
        <title>The genome sequence of Colletotrichum cuscutae.</title>
        <authorList>
            <person name="Baroncelli R."/>
        </authorList>
    </citation>
    <scope>NUCLEOTIDE SEQUENCE</scope>
    <source>
        <strain evidence="2">IMI 304802</strain>
    </source>
</reference>
<evidence type="ECO:0000256" key="1">
    <source>
        <dbReference type="SAM" id="MobiDB-lite"/>
    </source>
</evidence>
<proteinExistence type="predicted"/>
<organism evidence="2 3">
    <name type="scientific">Colletotrichum cuscutae</name>
    <dbReference type="NCBI Taxonomy" id="1209917"/>
    <lineage>
        <taxon>Eukaryota</taxon>
        <taxon>Fungi</taxon>
        <taxon>Dikarya</taxon>
        <taxon>Ascomycota</taxon>
        <taxon>Pezizomycotina</taxon>
        <taxon>Sordariomycetes</taxon>
        <taxon>Hypocreomycetidae</taxon>
        <taxon>Glomerellales</taxon>
        <taxon>Glomerellaceae</taxon>
        <taxon>Colletotrichum</taxon>
        <taxon>Colletotrichum acutatum species complex</taxon>
    </lineage>
</organism>